<protein>
    <submittedName>
        <fullName evidence="1">Uncharacterized protein</fullName>
    </submittedName>
</protein>
<gene>
    <name evidence="1" type="ORF">J5O05_11570</name>
</gene>
<dbReference type="EMBL" id="CP072133">
    <property type="protein sequence ID" value="QTH70586.1"/>
    <property type="molecule type" value="Genomic_DNA"/>
</dbReference>
<reference evidence="1" key="1">
    <citation type="submission" date="2021-03" db="EMBL/GenBank/DDBJ databases">
        <title>Complete Genome of Pseudoalteromonas xiamenensis STKMTI.2, a new potential marine bacterium producing anti-Vibrio compounds.</title>
        <authorList>
            <person name="Handayani D.P."/>
            <person name="Isnansetyo A."/>
            <person name="Istiqomah I."/>
            <person name="Jumina J."/>
        </authorList>
    </citation>
    <scope>NUCLEOTIDE SEQUENCE</scope>
    <source>
        <strain evidence="1">STKMTI.2</strain>
    </source>
</reference>
<dbReference type="RefSeq" id="WP_208842175.1">
    <property type="nucleotide sequence ID" value="NZ_CP072133.1"/>
</dbReference>
<name>A0A975HK23_9GAMM</name>
<evidence type="ECO:0000313" key="1">
    <source>
        <dbReference type="EMBL" id="QTH70586.1"/>
    </source>
</evidence>
<dbReference type="KEGG" id="pxi:J5O05_11570"/>
<accession>A0A975HK23</accession>
<evidence type="ECO:0000313" key="2">
    <source>
        <dbReference type="Proteomes" id="UP000664904"/>
    </source>
</evidence>
<organism evidence="1 2">
    <name type="scientific">Pseudoalteromonas xiamenensis</name>
    <dbReference type="NCBI Taxonomy" id="882626"/>
    <lineage>
        <taxon>Bacteria</taxon>
        <taxon>Pseudomonadati</taxon>
        <taxon>Pseudomonadota</taxon>
        <taxon>Gammaproteobacteria</taxon>
        <taxon>Alteromonadales</taxon>
        <taxon>Pseudoalteromonadaceae</taxon>
        <taxon>Pseudoalteromonas</taxon>
    </lineage>
</organism>
<dbReference type="Proteomes" id="UP000664904">
    <property type="component" value="Chromosome"/>
</dbReference>
<sequence length="87" mass="9937">MLYSHRDVCRSLDEISSLELKTHQQTVVMLIELYWDLKAAEFIRMIDDEDSGVLGRLLSGSRLCTNGDCHHNISGGRGHSQKRDKCF</sequence>
<proteinExistence type="predicted"/>
<keyword evidence="2" id="KW-1185">Reference proteome</keyword>
<dbReference type="AlphaFoldDB" id="A0A975HK23"/>